<accession>A0A7T1TTI4</accession>
<protein>
    <submittedName>
        <fullName evidence="2">Uncharacterized protein</fullName>
    </submittedName>
</protein>
<proteinExistence type="predicted"/>
<dbReference type="Proteomes" id="UP000594984">
    <property type="component" value="Segment"/>
</dbReference>
<sequence length="72" mass="8037">MMVHHWVMTAMKRFQKTGTCVTCDGAIHFYPAPVTDEQAIAEGDNPSGQWTHLDTSDWIDNPHEAEPAPQSV</sequence>
<dbReference type="RefSeq" id="YP_010050654.1">
    <property type="nucleotide sequence ID" value="NC_054432.1"/>
</dbReference>
<gene>
    <name evidence="2" type="primary">31</name>
    <name evidence="2" type="ORF">PHIT46-1_31</name>
</gene>
<dbReference type="GeneID" id="63911388"/>
<name>A0A7T1TTI4_9CAUD</name>
<feature type="region of interest" description="Disordered" evidence="1">
    <location>
        <begin position="42"/>
        <end position="72"/>
    </location>
</feature>
<evidence type="ECO:0000313" key="3">
    <source>
        <dbReference type="Proteomes" id="UP000594984"/>
    </source>
</evidence>
<dbReference type="KEGG" id="vg:63911388"/>
<evidence type="ECO:0000313" key="2">
    <source>
        <dbReference type="EMBL" id="QPP19665.1"/>
    </source>
</evidence>
<dbReference type="EMBL" id="MW353181">
    <property type="protein sequence ID" value="QPP19665.1"/>
    <property type="molecule type" value="Genomic_DNA"/>
</dbReference>
<keyword evidence="3" id="KW-1185">Reference proteome</keyword>
<reference evidence="2 3" key="1">
    <citation type="submission" date="2020-12" db="EMBL/GenBank/DDBJ databases">
        <authorList>
            <person name="Amarh E.D."/>
            <person name="Dedrick R.M."/>
            <person name="Garlena R.A."/>
            <person name="Russell D.A."/>
            <person name="Jacobs-Sera D."/>
            <person name="Hatfull G.F."/>
        </authorList>
    </citation>
    <scope>NUCLEOTIDE SEQUENCE [LARGE SCALE GENOMIC DNA]</scope>
</reference>
<evidence type="ECO:0000256" key="1">
    <source>
        <dbReference type="SAM" id="MobiDB-lite"/>
    </source>
</evidence>
<organism evidence="2 3">
    <name type="scientific">Mycobacterium phage phiT46-1</name>
    <dbReference type="NCBI Taxonomy" id="2775045"/>
    <lineage>
        <taxon>Viruses</taxon>
        <taxon>Duplodnaviria</taxon>
        <taxon>Heunggongvirae</taxon>
        <taxon>Uroviricota</taxon>
        <taxon>Caudoviricetes</taxon>
        <taxon>Mycoabscvirus</taxon>
        <taxon>Mycoabscvirus phiT46-1</taxon>
    </lineage>
</organism>